<keyword evidence="4 9" id="KW-0456">Lyase</keyword>
<dbReference type="STRING" id="1002809.SSIL_1376"/>
<dbReference type="PATRIC" id="fig|1002809.3.peg.1388"/>
<evidence type="ECO:0000256" key="7">
    <source>
        <dbReference type="ARBA" id="ARBA00040167"/>
    </source>
</evidence>
<dbReference type="CDD" id="cd06578">
    <property type="entry name" value="HemD"/>
    <property type="match status" value="1"/>
</dbReference>
<dbReference type="UniPathway" id="UPA00251">
    <property type="reaction ID" value="UER00320"/>
</dbReference>
<name>F2F2G1_SOLSS</name>
<comment type="similarity">
    <text evidence="2 9">Belongs to the uroporphyrinogen-III synthase family.</text>
</comment>
<evidence type="ECO:0000256" key="4">
    <source>
        <dbReference type="ARBA" id="ARBA00023239"/>
    </source>
</evidence>
<dbReference type="GO" id="GO:0006782">
    <property type="term" value="P:protoporphyrinogen IX biosynthetic process"/>
    <property type="evidence" value="ECO:0007669"/>
    <property type="project" value="UniProtKB-UniRule"/>
</dbReference>
<dbReference type="EC" id="4.2.1.75" evidence="3 9"/>
<dbReference type="Proteomes" id="UP000006691">
    <property type="component" value="Chromosome"/>
</dbReference>
<dbReference type="GO" id="GO:0004852">
    <property type="term" value="F:uroporphyrinogen-III synthase activity"/>
    <property type="evidence" value="ECO:0007669"/>
    <property type="project" value="UniProtKB-UniRule"/>
</dbReference>
<dbReference type="HOGENOM" id="CLU_011276_9_5_9"/>
<dbReference type="Gene3D" id="3.40.50.10090">
    <property type="match status" value="2"/>
</dbReference>
<comment type="function">
    <text evidence="6 9">Catalyzes cyclization of the linear tetrapyrrole, hydroxymethylbilane, to the macrocyclic uroporphyrinogen III.</text>
</comment>
<sequence>MPSNALLGKTLIITGSAVVRTVEQLIEQHHGKVYNYPLIETVEKISMEDKFYLQELQAYHWLIFTSQNAVKSFVDKCIRHEQTIPATMKIAAVGEKTAALLKGHGYKIHFMPTVYSADVFVKEFSMMPGERALFIRGSKAKKTIHEGTGADEWIVYETRPCSIYFAQLTQCLLTEKQPIVIFASPSAVDIYAEHIVPHVAWQNVKFASIGHVTTAALEKHGVQPMVQPKIYTMQAVIEQLILEEQTK</sequence>
<reference evidence="12" key="1">
    <citation type="submission" date="2011-04" db="EMBL/GenBank/DDBJ databases">
        <title>Genome sequence of Solibacillus silvestris StLB046.</title>
        <authorList>
            <person name="Morohoshi T."/>
            <person name="Someya N."/>
            <person name="Ikeda T."/>
        </authorList>
    </citation>
    <scope>NUCLEOTIDE SEQUENCE [LARGE SCALE GENOMIC DNA]</scope>
    <source>
        <strain evidence="12">StLB046</strain>
    </source>
</reference>
<dbReference type="InterPro" id="IPR003754">
    <property type="entry name" value="4pyrrol_synth_uPrphyn_synth"/>
</dbReference>
<reference evidence="11 12" key="2">
    <citation type="journal article" date="2012" name="J. Biosci. Bioeng.">
        <title>Complete genome sequence and characterization of the N-acylhomoserine lactone-degrading gene of the potato leaf-associated Solibacillus silvestris.</title>
        <authorList>
            <person name="Morohoshi T."/>
            <person name="Tominaga Y."/>
            <person name="Someya N."/>
            <person name="Ikeda T."/>
        </authorList>
    </citation>
    <scope>NUCLEOTIDE SEQUENCE [LARGE SCALE GENOMIC DNA]</scope>
    <source>
        <strain evidence="11 12">StLB046</strain>
    </source>
</reference>
<feature type="domain" description="Tetrapyrrole biosynthesis uroporphyrinogen III synthase" evidence="10">
    <location>
        <begin position="23"/>
        <end position="237"/>
    </location>
</feature>
<gene>
    <name evidence="11" type="ordered locus">SSIL_1376</name>
</gene>
<dbReference type="eggNOG" id="COG1587">
    <property type="taxonomic scope" value="Bacteria"/>
</dbReference>
<accession>F2F2G1</accession>
<evidence type="ECO:0000256" key="3">
    <source>
        <dbReference type="ARBA" id="ARBA00013109"/>
    </source>
</evidence>
<protein>
    <recommendedName>
        <fullName evidence="7 9">Uroporphyrinogen-III synthase</fullName>
        <ecNumber evidence="3 9">4.2.1.75</ecNumber>
    </recommendedName>
</protein>
<dbReference type="AlphaFoldDB" id="F2F2G1"/>
<dbReference type="GO" id="GO:0006780">
    <property type="term" value="P:uroporphyrinogen III biosynthetic process"/>
    <property type="evidence" value="ECO:0007669"/>
    <property type="project" value="UniProtKB-UniRule"/>
</dbReference>
<evidence type="ECO:0000313" key="12">
    <source>
        <dbReference type="Proteomes" id="UP000006691"/>
    </source>
</evidence>
<evidence type="ECO:0000256" key="5">
    <source>
        <dbReference type="ARBA" id="ARBA00023244"/>
    </source>
</evidence>
<dbReference type="PANTHER" id="PTHR38042:SF1">
    <property type="entry name" value="UROPORPHYRINOGEN-III SYNTHASE, CHLOROPLASTIC"/>
    <property type="match status" value="1"/>
</dbReference>
<proteinExistence type="inferred from homology"/>
<comment type="catalytic activity">
    <reaction evidence="8 9">
        <text>hydroxymethylbilane = uroporphyrinogen III + H2O</text>
        <dbReference type="Rhea" id="RHEA:18965"/>
        <dbReference type="ChEBI" id="CHEBI:15377"/>
        <dbReference type="ChEBI" id="CHEBI:57308"/>
        <dbReference type="ChEBI" id="CHEBI:57845"/>
        <dbReference type="EC" id="4.2.1.75"/>
    </reaction>
</comment>
<evidence type="ECO:0000256" key="8">
    <source>
        <dbReference type="ARBA" id="ARBA00048617"/>
    </source>
</evidence>
<comment type="pathway">
    <text evidence="1 9">Porphyrin-containing compound metabolism; protoporphyrin-IX biosynthesis; coproporphyrinogen-III from 5-aminolevulinate: step 3/4.</text>
</comment>
<dbReference type="KEGG" id="siv:SSIL_1376"/>
<dbReference type="SUPFAM" id="SSF69618">
    <property type="entry name" value="HemD-like"/>
    <property type="match status" value="1"/>
</dbReference>
<evidence type="ECO:0000256" key="9">
    <source>
        <dbReference type="RuleBase" id="RU366031"/>
    </source>
</evidence>
<evidence type="ECO:0000256" key="6">
    <source>
        <dbReference type="ARBA" id="ARBA00037589"/>
    </source>
</evidence>
<dbReference type="EMBL" id="AP012157">
    <property type="protein sequence ID" value="BAK15799.1"/>
    <property type="molecule type" value="Genomic_DNA"/>
</dbReference>
<evidence type="ECO:0000256" key="2">
    <source>
        <dbReference type="ARBA" id="ARBA00008133"/>
    </source>
</evidence>
<keyword evidence="12" id="KW-1185">Reference proteome</keyword>
<dbReference type="Pfam" id="PF02602">
    <property type="entry name" value="HEM4"/>
    <property type="match status" value="1"/>
</dbReference>
<evidence type="ECO:0000259" key="10">
    <source>
        <dbReference type="Pfam" id="PF02602"/>
    </source>
</evidence>
<dbReference type="PANTHER" id="PTHR38042">
    <property type="entry name" value="UROPORPHYRINOGEN-III SYNTHASE, CHLOROPLASTIC"/>
    <property type="match status" value="1"/>
</dbReference>
<organism evidence="11 12">
    <name type="scientific">Solibacillus silvestris (strain StLB046)</name>
    <name type="common">Bacillus silvestris</name>
    <dbReference type="NCBI Taxonomy" id="1002809"/>
    <lineage>
        <taxon>Bacteria</taxon>
        <taxon>Bacillati</taxon>
        <taxon>Bacillota</taxon>
        <taxon>Bacilli</taxon>
        <taxon>Bacillales</taxon>
        <taxon>Caryophanaceae</taxon>
        <taxon>Solibacillus</taxon>
    </lineage>
</organism>
<evidence type="ECO:0000313" key="11">
    <source>
        <dbReference type="EMBL" id="BAK15799.1"/>
    </source>
</evidence>
<dbReference type="InterPro" id="IPR039793">
    <property type="entry name" value="UROS/Hem4"/>
</dbReference>
<dbReference type="RefSeq" id="WP_014823254.1">
    <property type="nucleotide sequence ID" value="NC_018065.1"/>
</dbReference>
<keyword evidence="5 9" id="KW-0627">Porphyrin biosynthesis</keyword>
<dbReference type="InterPro" id="IPR036108">
    <property type="entry name" value="4pyrrol_syn_uPrphyn_synt_sf"/>
</dbReference>
<evidence type="ECO:0000256" key="1">
    <source>
        <dbReference type="ARBA" id="ARBA00004772"/>
    </source>
</evidence>